<feature type="compositionally biased region" description="Polar residues" evidence="1">
    <location>
        <begin position="105"/>
        <end position="117"/>
    </location>
</feature>
<dbReference type="OrthoDB" id="9846466at2"/>
<dbReference type="PROSITE" id="PS51257">
    <property type="entry name" value="PROKAR_LIPOPROTEIN"/>
    <property type="match status" value="1"/>
</dbReference>
<accession>A0A4U1J190</accession>
<proteinExistence type="predicted"/>
<evidence type="ECO:0000313" key="3">
    <source>
        <dbReference type="EMBL" id="TKD00787.1"/>
    </source>
</evidence>
<reference evidence="3 4" key="1">
    <citation type="submission" date="2019-04" db="EMBL/GenBank/DDBJ databases">
        <authorList>
            <person name="Li Y."/>
            <person name="Wang J."/>
        </authorList>
    </citation>
    <scope>NUCLEOTIDE SEQUENCE [LARGE SCALE GENOMIC DNA]</scope>
    <source>
        <strain evidence="3 4">DSM 14668</strain>
    </source>
</reference>
<name>A0A4U1J190_9BACT</name>
<dbReference type="EMBL" id="SSMQ01000044">
    <property type="protein sequence ID" value="TKD00787.1"/>
    <property type="molecule type" value="Genomic_DNA"/>
</dbReference>
<feature type="signal peptide" evidence="2">
    <location>
        <begin position="1"/>
        <end position="26"/>
    </location>
</feature>
<sequence length="117" mass="11891">MNVGRQSLGLGGLFALVAMVLTGCLAAPDESAALDEAIEELAASSSDAEEQTDRGAPSVPDEPPPQTDDMPDPLPWKELVPVTPGGCDPEARSGPDPLPWVPGAGTQSSPGSGTKQD</sequence>
<dbReference type="AlphaFoldDB" id="A0A4U1J190"/>
<dbReference type="Proteomes" id="UP000309215">
    <property type="component" value="Unassembled WGS sequence"/>
</dbReference>
<feature type="region of interest" description="Disordered" evidence="1">
    <location>
        <begin position="41"/>
        <end position="117"/>
    </location>
</feature>
<dbReference type="RefSeq" id="WP_136933140.1">
    <property type="nucleotide sequence ID" value="NZ_SSMQ01000044.1"/>
</dbReference>
<gene>
    <name evidence="3" type="ORF">E8A74_33225</name>
</gene>
<organism evidence="3 4">
    <name type="scientific">Polyangium fumosum</name>
    <dbReference type="NCBI Taxonomy" id="889272"/>
    <lineage>
        <taxon>Bacteria</taxon>
        <taxon>Pseudomonadati</taxon>
        <taxon>Myxococcota</taxon>
        <taxon>Polyangia</taxon>
        <taxon>Polyangiales</taxon>
        <taxon>Polyangiaceae</taxon>
        <taxon>Polyangium</taxon>
    </lineage>
</organism>
<evidence type="ECO:0000256" key="1">
    <source>
        <dbReference type="SAM" id="MobiDB-lite"/>
    </source>
</evidence>
<keyword evidence="4" id="KW-1185">Reference proteome</keyword>
<evidence type="ECO:0000256" key="2">
    <source>
        <dbReference type="SAM" id="SignalP"/>
    </source>
</evidence>
<keyword evidence="2" id="KW-0732">Signal</keyword>
<protein>
    <submittedName>
        <fullName evidence="3">Uncharacterized protein</fullName>
    </submittedName>
</protein>
<evidence type="ECO:0000313" key="4">
    <source>
        <dbReference type="Proteomes" id="UP000309215"/>
    </source>
</evidence>
<comment type="caution">
    <text evidence="3">The sequence shown here is derived from an EMBL/GenBank/DDBJ whole genome shotgun (WGS) entry which is preliminary data.</text>
</comment>
<feature type="chain" id="PRO_5020813768" evidence="2">
    <location>
        <begin position="27"/>
        <end position="117"/>
    </location>
</feature>